<dbReference type="InterPro" id="IPR036322">
    <property type="entry name" value="WD40_repeat_dom_sf"/>
</dbReference>
<dbReference type="Pfam" id="PF00400">
    <property type="entry name" value="WD40"/>
    <property type="match status" value="3"/>
</dbReference>
<dbReference type="AlphaFoldDB" id="A0A7I8VVN7"/>
<dbReference type="SUPFAM" id="SSF50978">
    <property type="entry name" value="WD40 repeat-like"/>
    <property type="match status" value="1"/>
</dbReference>
<evidence type="ECO:0000313" key="4">
    <source>
        <dbReference type="Proteomes" id="UP000549394"/>
    </source>
</evidence>
<feature type="repeat" description="WD" evidence="1">
    <location>
        <begin position="454"/>
        <end position="495"/>
    </location>
</feature>
<feature type="region of interest" description="Disordered" evidence="2">
    <location>
        <begin position="33"/>
        <end position="59"/>
    </location>
</feature>
<feature type="compositionally biased region" description="Basic and acidic residues" evidence="2">
    <location>
        <begin position="38"/>
        <end position="50"/>
    </location>
</feature>
<evidence type="ECO:0000313" key="3">
    <source>
        <dbReference type="EMBL" id="CAD5118639.1"/>
    </source>
</evidence>
<dbReference type="PANTHER" id="PTHR44566">
    <property type="entry name" value="TRANSDUCIN/WD40 REPEAT-LIKE SUPERFAMILY PROTEIN"/>
    <property type="match status" value="1"/>
</dbReference>
<gene>
    <name evidence="3" type="ORF">DGYR_LOCUS6982</name>
</gene>
<evidence type="ECO:0000256" key="2">
    <source>
        <dbReference type="SAM" id="MobiDB-lite"/>
    </source>
</evidence>
<keyword evidence="4" id="KW-1185">Reference proteome</keyword>
<dbReference type="InterPro" id="IPR015943">
    <property type="entry name" value="WD40/YVTN_repeat-like_dom_sf"/>
</dbReference>
<protein>
    <submittedName>
        <fullName evidence="3">DgyrCDS7327</fullName>
    </submittedName>
</protein>
<dbReference type="Gene3D" id="2.130.10.10">
    <property type="entry name" value="YVTN repeat-like/Quinoprotein amine dehydrogenase"/>
    <property type="match status" value="1"/>
</dbReference>
<dbReference type="PROSITE" id="PS50082">
    <property type="entry name" value="WD_REPEATS_2"/>
    <property type="match status" value="1"/>
</dbReference>
<feature type="compositionally biased region" description="Basic and acidic residues" evidence="2">
    <location>
        <begin position="68"/>
        <end position="83"/>
    </location>
</feature>
<name>A0A7I8VVN7_9ANNE</name>
<dbReference type="InterPro" id="IPR053053">
    <property type="entry name" value="WD_repeat_protein"/>
</dbReference>
<dbReference type="EMBL" id="CAJFCJ010000009">
    <property type="protein sequence ID" value="CAD5118639.1"/>
    <property type="molecule type" value="Genomic_DNA"/>
</dbReference>
<comment type="caution">
    <text evidence="3">The sequence shown here is derived from an EMBL/GenBank/DDBJ whole genome shotgun (WGS) entry which is preliminary data.</text>
</comment>
<proteinExistence type="predicted"/>
<feature type="region of interest" description="Disordered" evidence="2">
    <location>
        <begin position="65"/>
        <end position="84"/>
    </location>
</feature>
<sequence length="712" mass="82052">MNTQLKVGKQEVPVTQSYLIQAQDLYDQLDETSNQLKSRKDDRRCRKSGNDGHGTISPVKSVVTVKSNSDDSLTRSSSKEKISKPTNTNAVLLANIRYKEKIRRENPFLIDYDVDKEYEEKTEYLLNKVRIKSGRVIGPTPNYSDLNLRDMSSYVYGNEYGKLFQLVSLKEQKRIILKAITQARKISRRPSIGIRYIDYENTSKCEDNDVKDDEYALQSNNKSVDIKSSKLSLIKHQTPEKNREILKNLSNLFTNRAIYQNSSSSEEDNQKDETKVEESKVIIKHSQKLTVNPNPEYKQAKIHLLSPAENYATEKVSSSKIDLPNSSFWKGEDSPSKHKSVEKTSNIEPKRMRMDKFDGGSVDVTKIYFKKAEKLKQNCFYVHSRVSPALYNKTEHCLPRSKVFNLKIHDGAVNRILWNIRDEYSHLLTTCSMDKSIKVWCTFDPNERKLVQCFSDHSKAVKDVIWSKCGRKLFSCSYDKSVHIYDVEKGQLTNEYKDLGDFITCIEHHPVMPNTFICGSKNCILAFDTRIGSKYVKKFTYKAHFGQTQDVSFREDGKAFFSCNDIVSREMSDRNIMAWDFDSTAVTSNQIYQEPYKCTRLKVWEEKNILLAQSQGNYIACFDLQPPFKMNKRIRFKEHKVNGYSIGMDYVGEYVISGSCDGSVYIYDFFTGKSIKKMNLGDTCICLDVIHHPVLRGLITTGTWNGRLVCWN</sequence>
<dbReference type="InterPro" id="IPR001680">
    <property type="entry name" value="WD40_rpt"/>
</dbReference>
<evidence type="ECO:0000256" key="1">
    <source>
        <dbReference type="PROSITE-ProRule" id="PRU00221"/>
    </source>
</evidence>
<organism evidence="3 4">
    <name type="scientific">Dimorphilus gyrociliatus</name>
    <dbReference type="NCBI Taxonomy" id="2664684"/>
    <lineage>
        <taxon>Eukaryota</taxon>
        <taxon>Metazoa</taxon>
        <taxon>Spiralia</taxon>
        <taxon>Lophotrochozoa</taxon>
        <taxon>Annelida</taxon>
        <taxon>Polychaeta</taxon>
        <taxon>Polychaeta incertae sedis</taxon>
        <taxon>Dinophilidae</taxon>
        <taxon>Dimorphilus</taxon>
    </lineage>
</organism>
<dbReference type="OrthoDB" id="256303at2759"/>
<reference evidence="3 4" key="1">
    <citation type="submission" date="2020-08" db="EMBL/GenBank/DDBJ databases">
        <authorList>
            <person name="Hejnol A."/>
        </authorList>
    </citation>
    <scope>NUCLEOTIDE SEQUENCE [LARGE SCALE GENOMIC DNA]</scope>
</reference>
<dbReference type="PANTHER" id="PTHR44566:SF1">
    <property type="entry name" value="WD REPEAT-CONTAINING PROTEIN 25"/>
    <property type="match status" value="1"/>
</dbReference>
<accession>A0A7I8VVN7</accession>
<dbReference type="Proteomes" id="UP000549394">
    <property type="component" value="Unassembled WGS sequence"/>
</dbReference>
<keyword evidence="1" id="KW-0853">WD repeat</keyword>
<dbReference type="SMART" id="SM00320">
    <property type="entry name" value="WD40"/>
    <property type="match status" value="5"/>
</dbReference>